<dbReference type="RefSeq" id="XP_040714065.1">
    <property type="nucleotide sequence ID" value="XM_040854352.1"/>
</dbReference>
<feature type="region of interest" description="Disordered" evidence="1">
    <location>
        <begin position="51"/>
        <end position="126"/>
    </location>
</feature>
<protein>
    <submittedName>
        <fullName evidence="2">Uncharacterized protein</fullName>
    </submittedName>
</protein>
<accession>A0A1Y2DST6</accession>
<dbReference type="InParanoid" id="A0A1Y2DST6"/>
<evidence type="ECO:0000256" key="1">
    <source>
        <dbReference type="SAM" id="MobiDB-lite"/>
    </source>
</evidence>
<keyword evidence="3" id="KW-1185">Reference proteome</keyword>
<dbReference type="STRING" id="1141098.A0A1Y2DST6"/>
<sequence length="275" mass="30098">MGSSQLLINSLFEMEFSPSIMGPKVATAFLAEEAATAVAILKQGSASIAEKQHLDGSSEASEMQADTDTGSSLPTTSLRFEPDPDGRNVEKREAGAAKDSTKTQPGQPNTAQTLRDNSRKKSTSNTTKCENCLDYHARPCEWSCRACGADHHFLACKYKDYICSCTKFPYHLLHHCKVACTMCQGKHRHRATHCAARCACCGSLGHAMTNCIIQKWYGSRCNYCKGIHLVQDCPCRCRFCKDFHRSDKDCPFLTRTACVVDALKPTLKGEGAGGP</sequence>
<feature type="compositionally biased region" description="Basic and acidic residues" evidence="1">
    <location>
        <begin position="80"/>
        <end position="101"/>
    </location>
</feature>
<dbReference type="Proteomes" id="UP000193689">
    <property type="component" value="Unassembled WGS sequence"/>
</dbReference>
<reference evidence="2 3" key="1">
    <citation type="submission" date="2016-07" db="EMBL/GenBank/DDBJ databases">
        <title>Pervasive Adenine N6-methylation of Active Genes in Fungi.</title>
        <authorList>
            <consortium name="DOE Joint Genome Institute"/>
            <person name="Mondo S.J."/>
            <person name="Dannebaum R.O."/>
            <person name="Kuo R.C."/>
            <person name="Labutti K."/>
            <person name="Haridas S."/>
            <person name="Kuo A."/>
            <person name="Salamov A."/>
            <person name="Ahrendt S.R."/>
            <person name="Lipzen A."/>
            <person name="Sullivan W."/>
            <person name="Andreopoulos W.B."/>
            <person name="Clum A."/>
            <person name="Lindquist E."/>
            <person name="Daum C."/>
            <person name="Ramamoorthy G.K."/>
            <person name="Gryganskyi A."/>
            <person name="Culley D."/>
            <person name="Magnuson J.K."/>
            <person name="James T.Y."/>
            <person name="O'Malley M.A."/>
            <person name="Stajich J.E."/>
            <person name="Spatafora J.W."/>
            <person name="Visel A."/>
            <person name="Grigoriev I.V."/>
        </authorList>
    </citation>
    <scope>NUCLEOTIDE SEQUENCE [LARGE SCALE GENOMIC DNA]</scope>
    <source>
        <strain evidence="2 3">CBS 129021</strain>
    </source>
</reference>
<evidence type="ECO:0000313" key="3">
    <source>
        <dbReference type="Proteomes" id="UP000193689"/>
    </source>
</evidence>
<feature type="compositionally biased region" description="Polar residues" evidence="1">
    <location>
        <begin position="102"/>
        <end position="115"/>
    </location>
</feature>
<dbReference type="GeneID" id="63770564"/>
<gene>
    <name evidence="2" type="ORF">BCR38DRAFT_235548</name>
</gene>
<comment type="caution">
    <text evidence="2">The sequence shown here is derived from an EMBL/GenBank/DDBJ whole genome shotgun (WGS) entry which is preliminary data.</text>
</comment>
<proteinExistence type="predicted"/>
<evidence type="ECO:0000313" key="2">
    <source>
        <dbReference type="EMBL" id="ORY62229.1"/>
    </source>
</evidence>
<organism evidence="2 3">
    <name type="scientific">Pseudomassariella vexata</name>
    <dbReference type="NCBI Taxonomy" id="1141098"/>
    <lineage>
        <taxon>Eukaryota</taxon>
        <taxon>Fungi</taxon>
        <taxon>Dikarya</taxon>
        <taxon>Ascomycota</taxon>
        <taxon>Pezizomycotina</taxon>
        <taxon>Sordariomycetes</taxon>
        <taxon>Xylariomycetidae</taxon>
        <taxon>Amphisphaeriales</taxon>
        <taxon>Pseudomassariaceae</taxon>
        <taxon>Pseudomassariella</taxon>
    </lineage>
</organism>
<name>A0A1Y2DST6_9PEZI</name>
<dbReference type="AlphaFoldDB" id="A0A1Y2DST6"/>
<feature type="compositionally biased region" description="Polar residues" evidence="1">
    <location>
        <begin position="58"/>
        <end position="78"/>
    </location>
</feature>
<dbReference type="EMBL" id="MCFJ01000009">
    <property type="protein sequence ID" value="ORY62229.1"/>
    <property type="molecule type" value="Genomic_DNA"/>
</dbReference>